<dbReference type="GO" id="GO:0005829">
    <property type="term" value="C:cytosol"/>
    <property type="evidence" value="ECO:0007669"/>
    <property type="project" value="TreeGrafter"/>
</dbReference>
<gene>
    <name evidence="1" type="ORF">ET445_02425</name>
</gene>
<dbReference type="GO" id="GO:0000287">
    <property type="term" value="F:magnesium ion binding"/>
    <property type="evidence" value="ECO:0007669"/>
    <property type="project" value="TreeGrafter"/>
</dbReference>
<protein>
    <submittedName>
        <fullName evidence="1">HAD family phosphatase</fullName>
    </submittedName>
</protein>
<dbReference type="InterPro" id="IPR036412">
    <property type="entry name" value="HAD-like_sf"/>
</dbReference>
<sequence length="277" mass="29793">MSAEAAVQQASAFEPWLVALDVDGTVMHEDETIDGAVVDAVASARDRGHLVTLATGRSWATTAPVLDRLGIRPDYVVCANGAITFGRDDTEPSGYARVHVETFDPTQVLEHIRTFLPEGRFMVELPDGFRLYTAGMQEWNLDNAQEVLFEGLLDQRATRVVVTSLEHDADAFLDIVARMGLHSVSYAIGWTAWLDIAPDGVNKATALERVRGWLDIPANRVLAAGDGRNDLEMFAWAGAAGRSVAMGQAPDEVRAAAREVAAPIGEAGLAAILDSLP</sequence>
<dbReference type="Gene3D" id="3.30.1240.10">
    <property type="match status" value="1"/>
</dbReference>
<accession>A0A4V0YGT8</accession>
<dbReference type="EMBL" id="CP035491">
    <property type="protein sequence ID" value="QAY72361.1"/>
    <property type="molecule type" value="Genomic_DNA"/>
</dbReference>
<dbReference type="OrthoDB" id="3180855at2"/>
<proteinExistence type="predicted"/>
<dbReference type="RefSeq" id="WP_129188506.1">
    <property type="nucleotide sequence ID" value="NZ_CP035491.1"/>
</dbReference>
<dbReference type="GO" id="GO:0016791">
    <property type="term" value="F:phosphatase activity"/>
    <property type="evidence" value="ECO:0007669"/>
    <property type="project" value="TreeGrafter"/>
</dbReference>
<dbReference type="Proteomes" id="UP000291259">
    <property type="component" value="Chromosome"/>
</dbReference>
<reference evidence="1 2" key="1">
    <citation type="submission" date="2019-01" db="EMBL/GenBank/DDBJ databases">
        <title>Genome sequencing of strain FW100M-8.</title>
        <authorList>
            <person name="Heo J."/>
            <person name="Kim S.-J."/>
            <person name="Kim J.-S."/>
            <person name="Hong S.-B."/>
            <person name="Kwon S.-W."/>
        </authorList>
    </citation>
    <scope>NUCLEOTIDE SEQUENCE [LARGE SCALE GENOMIC DNA]</scope>
    <source>
        <strain evidence="1 2">FW100M-8</strain>
    </source>
</reference>
<dbReference type="PANTHER" id="PTHR10000">
    <property type="entry name" value="PHOSPHOSERINE PHOSPHATASE"/>
    <property type="match status" value="1"/>
</dbReference>
<evidence type="ECO:0000313" key="1">
    <source>
        <dbReference type="EMBL" id="QAY72361.1"/>
    </source>
</evidence>
<dbReference type="KEGG" id="agf:ET445_02425"/>
<dbReference type="AlphaFoldDB" id="A0A4V0YGT8"/>
<dbReference type="Pfam" id="PF08282">
    <property type="entry name" value="Hydrolase_3"/>
    <property type="match status" value="1"/>
</dbReference>
<dbReference type="Gene3D" id="3.40.50.1000">
    <property type="entry name" value="HAD superfamily/HAD-like"/>
    <property type="match status" value="1"/>
</dbReference>
<dbReference type="InterPro" id="IPR006379">
    <property type="entry name" value="HAD-SF_hydro_IIB"/>
</dbReference>
<dbReference type="SUPFAM" id="SSF56784">
    <property type="entry name" value="HAD-like"/>
    <property type="match status" value="1"/>
</dbReference>
<keyword evidence="2" id="KW-1185">Reference proteome</keyword>
<dbReference type="PANTHER" id="PTHR10000:SF8">
    <property type="entry name" value="HAD SUPERFAMILY HYDROLASE-LIKE, TYPE 3"/>
    <property type="match status" value="1"/>
</dbReference>
<evidence type="ECO:0000313" key="2">
    <source>
        <dbReference type="Proteomes" id="UP000291259"/>
    </source>
</evidence>
<organism evidence="1 2">
    <name type="scientific">Agromyces protaetiae</name>
    <dbReference type="NCBI Taxonomy" id="2509455"/>
    <lineage>
        <taxon>Bacteria</taxon>
        <taxon>Bacillati</taxon>
        <taxon>Actinomycetota</taxon>
        <taxon>Actinomycetes</taxon>
        <taxon>Micrococcales</taxon>
        <taxon>Microbacteriaceae</taxon>
        <taxon>Agromyces</taxon>
    </lineage>
</organism>
<dbReference type="InterPro" id="IPR023214">
    <property type="entry name" value="HAD_sf"/>
</dbReference>
<name>A0A4V0YGT8_9MICO</name>
<dbReference type="NCBIfam" id="TIGR01484">
    <property type="entry name" value="HAD-SF-IIB"/>
    <property type="match status" value="1"/>
</dbReference>